<accession>A0A5C1YPV7</accession>
<dbReference type="EMBL" id="CP043506">
    <property type="protein sequence ID" value="QEO17249.1"/>
    <property type="molecule type" value="Genomic_DNA"/>
</dbReference>
<dbReference type="Pfam" id="PF01022">
    <property type="entry name" value="HTH_5"/>
    <property type="match status" value="1"/>
</dbReference>
<dbReference type="PANTHER" id="PTHR43132">
    <property type="entry name" value="ARSENICAL RESISTANCE OPERON REPRESSOR ARSR-RELATED"/>
    <property type="match status" value="1"/>
</dbReference>
<dbReference type="Proteomes" id="UP000324536">
    <property type="component" value="Chromosome"/>
</dbReference>
<dbReference type="InterPro" id="IPR051011">
    <property type="entry name" value="Metal_resp_trans_reg"/>
</dbReference>
<dbReference type="NCBIfam" id="NF033788">
    <property type="entry name" value="HTH_metalloreg"/>
    <property type="match status" value="1"/>
</dbReference>
<dbReference type="GO" id="GO:0003677">
    <property type="term" value="F:DNA binding"/>
    <property type="evidence" value="ECO:0007669"/>
    <property type="project" value="UniProtKB-KW"/>
</dbReference>
<dbReference type="Gene3D" id="1.10.10.10">
    <property type="entry name" value="Winged helix-like DNA-binding domain superfamily/Winged helix DNA-binding domain"/>
    <property type="match status" value="1"/>
</dbReference>
<proteinExistence type="predicted"/>
<reference evidence="5 6" key="1">
    <citation type="submission" date="2019-09" db="EMBL/GenBank/DDBJ databases">
        <title>Genome sequencing of strain KACC 21233.</title>
        <authorList>
            <person name="Heo J."/>
            <person name="Kim S.-J."/>
            <person name="Kim J.-S."/>
            <person name="Hong S.-B."/>
            <person name="Kwon S.-W."/>
        </authorList>
    </citation>
    <scope>NUCLEOTIDE SEQUENCE [LARGE SCALE GENOMIC DNA]</scope>
    <source>
        <strain evidence="5 6">KACC 21233</strain>
    </source>
</reference>
<protein>
    <submittedName>
        <fullName evidence="5">Helix-turn-helix transcriptional regulator</fullName>
    </submittedName>
</protein>
<dbReference type="InterPro" id="IPR001845">
    <property type="entry name" value="HTH_ArsR_DNA-bd_dom"/>
</dbReference>
<gene>
    <name evidence="5" type="ORF">FLP30_05475</name>
</gene>
<feature type="domain" description="HTH arsR-type" evidence="4">
    <location>
        <begin position="4"/>
        <end position="98"/>
    </location>
</feature>
<dbReference type="InterPro" id="IPR036390">
    <property type="entry name" value="WH_DNA-bd_sf"/>
</dbReference>
<name>A0A5C1YPV7_9PROT</name>
<dbReference type="InterPro" id="IPR011991">
    <property type="entry name" value="ArsR-like_HTH"/>
</dbReference>
<dbReference type="SMART" id="SM00418">
    <property type="entry name" value="HTH_ARSR"/>
    <property type="match status" value="1"/>
</dbReference>
<dbReference type="SUPFAM" id="SSF46785">
    <property type="entry name" value="Winged helix' DNA-binding domain"/>
    <property type="match status" value="1"/>
</dbReference>
<evidence type="ECO:0000313" key="5">
    <source>
        <dbReference type="EMBL" id="QEO17249.1"/>
    </source>
</evidence>
<evidence type="ECO:0000256" key="2">
    <source>
        <dbReference type="ARBA" id="ARBA00023125"/>
    </source>
</evidence>
<keyword evidence="6" id="KW-1185">Reference proteome</keyword>
<sequence length="99" mass="10935">MIDMMQADVGPVAELLKTLSHPDRLLIACTLAERELSVGQMESTLHIHQPNLSRHLTVLKAARIVTARKEGVSVFYRLSDDKAGQVIAALHDIFCAKTK</sequence>
<evidence type="ECO:0000259" key="4">
    <source>
        <dbReference type="PROSITE" id="PS50987"/>
    </source>
</evidence>
<evidence type="ECO:0000313" key="6">
    <source>
        <dbReference type="Proteomes" id="UP000324536"/>
    </source>
</evidence>
<dbReference type="OrthoDB" id="194599at2"/>
<evidence type="ECO:0000256" key="1">
    <source>
        <dbReference type="ARBA" id="ARBA00023015"/>
    </source>
</evidence>
<dbReference type="KEGG" id="acek:FLP30_05475"/>
<keyword evidence="1" id="KW-0805">Transcription regulation</keyword>
<dbReference type="PANTHER" id="PTHR43132:SF2">
    <property type="entry name" value="ARSENICAL RESISTANCE OPERON REPRESSOR ARSR-RELATED"/>
    <property type="match status" value="1"/>
</dbReference>
<dbReference type="PROSITE" id="PS50987">
    <property type="entry name" value="HTH_ARSR_2"/>
    <property type="match status" value="1"/>
</dbReference>
<dbReference type="PRINTS" id="PR00778">
    <property type="entry name" value="HTHARSR"/>
</dbReference>
<keyword evidence="3" id="KW-0804">Transcription</keyword>
<evidence type="ECO:0000256" key="3">
    <source>
        <dbReference type="ARBA" id="ARBA00023163"/>
    </source>
</evidence>
<dbReference type="AlphaFoldDB" id="A0A5C1YPV7"/>
<dbReference type="RefSeq" id="WP_149278928.1">
    <property type="nucleotide sequence ID" value="NZ_CP043506.1"/>
</dbReference>
<dbReference type="GO" id="GO:0003700">
    <property type="term" value="F:DNA-binding transcription factor activity"/>
    <property type="evidence" value="ECO:0007669"/>
    <property type="project" value="InterPro"/>
</dbReference>
<keyword evidence="2" id="KW-0238">DNA-binding</keyword>
<organism evidence="5 6">
    <name type="scientific">Acetobacter vaccinii</name>
    <dbReference type="NCBI Taxonomy" id="2592655"/>
    <lineage>
        <taxon>Bacteria</taxon>
        <taxon>Pseudomonadati</taxon>
        <taxon>Pseudomonadota</taxon>
        <taxon>Alphaproteobacteria</taxon>
        <taxon>Acetobacterales</taxon>
        <taxon>Acetobacteraceae</taxon>
        <taxon>Acetobacter</taxon>
    </lineage>
</organism>
<dbReference type="CDD" id="cd00090">
    <property type="entry name" value="HTH_ARSR"/>
    <property type="match status" value="1"/>
</dbReference>
<dbReference type="InterPro" id="IPR036388">
    <property type="entry name" value="WH-like_DNA-bd_sf"/>
</dbReference>